<name>A0A913XE89_EXADI</name>
<sequence>MTRKRPKRDDKRPKLKALAEKAKKLRESVATGNVKMVRELINGGASVNQKDPNGWTLLHLAASRGQERALRVLLEEGGDPLVKDSVGGFTALHYAAMHGRTRICRLLLDYEGLDGKKLVDARSDDGWTSLHVAAHYGREPFVKLLLESNAHVDALSDKGTTALQLAIIRERTTCVRVLLESGANIDVQFGFPLRYAVIKGNFLCARILVEHGAQTSIRRLEDGQTPLHLAALRNNETLAKLLVTFGADVNVFNDEGLTPLGISQMMCNVNNTESGCVKYLTSATRNVRSLQDCCRLVIRQTLNRERLADISNLPLPVHLKHFLNYKYNFLQE</sequence>
<dbReference type="Pfam" id="PF07525">
    <property type="entry name" value="SOCS_box"/>
    <property type="match status" value="1"/>
</dbReference>
<dbReference type="InterPro" id="IPR036036">
    <property type="entry name" value="SOCS_box-like_dom_sf"/>
</dbReference>
<dbReference type="SUPFAM" id="SSF48403">
    <property type="entry name" value="Ankyrin repeat"/>
    <property type="match status" value="1"/>
</dbReference>
<dbReference type="Proteomes" id="UP000887567">
    <property type="component" value="Unplaced"/>
</dbReference>
<proteinExistence type="predicted"/>
<dbReference type="CDD" id="cd03587">
    <property type="entry name" value="SOCS"/>
    <property type="match status" value="1"/>
</dbReference>
<dbReference type="PROSITE" id="PS50297">
    <property type="entry name" value="ANK_REP_REGION"/>
    <property type="match status" value="5"/>
</dbReference>
<dbReference type="PANTHER" id="PTHR24166:SF48">
    <property type="entry name" value="PROTEIN VAPYRIN"/>
    <property type="match status" value="1"/>
</dbReference>
<dbReference type="PRINTS" id="PR01415">
    <property type="entry name" value="ANKYRIN"/>
</dbReference>
<feature type="repeat" description="ANK" evidence="3">
    <location>
        <begin position="222"/>
        <end position="254"/>
    </location>
</feature>
<dbReference type="SMART" id="SM00969">
    <property type="entry name" value="SOCS_box"/>
    <property type="match status" value="1"/>
</dbReference>
<dbReference type="PROSITE" id="PS50225">
    <property type="entry name" value="SOCS"/>
    <property type="match status" value="1"/>
</dbReference>
<dbReference type="AlphaFoldDB" id="A0A913XE89"/>
<dbReference type="GeneID" id="110241555"/>
<dbReference type="KEGG" id="epa:110241555"/>
<dbReference type="PANTHER" id="PTHR24166">
    <property type="entry name" value="ROLLING PEBBLES, ISOFORM B"/>
    <property type="match status" value="1"/>
</dbReference>
<feature type="repeat" description="ANK" evidence="3">
    <location>
        <begin position="53"/>
        <end position="85"/>
    </location>
</feature>
<dbReference type="EnsemblMetazoa" id="XM_021047423.2">
    <property type="protein sequence ID" value="XP_020903082.1"/>
    <property type="gene ID" value="LOC110241555"/>
</dbReference>
<protein>
    <recommendedName>
        <fullName evidence="4">SOCS box domain-containing protein</fullName>
    </recommendedName>
</protein>
<dbReference type="OMA" id="CNGWTLL"/>
<evidence type="ECO:0000313" key="5">
    <source>
        <dbReference type="EnsemblMetazoa" id="XP_020903082.1"/>
    </source>
</evidence>
<evidence type="ECO:0000259" key="4">
    <source>
        <dbReference type="PROSITE" id="PS50225"/>
    </source>
</evidence>
<feature type="repeat" description="ANK" evidence="3">
    <location>
        <begin position="87"/>
        <end position="109"/>
    </location>
</feature>
<reference evidence="5" key="1">
    <citation type="submission" date="2022-11" db="UniProtKB">
        <authorList>
            <consortium name="EnsemblMetazoa"/>
        </authorList>
    </citation>
    <scope>IDENTIFICATION</scope>
</reference>
<accession>A0A913XE89</accession>
<evidence type="ECO:0000256" key="2">
    <source>
        <dbReference type="ARBA" id="ARBA00023043"/>
    </source>
</evidence>
<keyword evidence="1" id="KW-0677">Repeat</keyword>
<dbReference type="SMART" id="SM00248">
    <property type="entry name" value="ANK"/>
    <property type="match status" value="7"/>
</dbReference>
<feature type="domain" description="SOCS box" evidence="4">
    <location>
        <begin position="285"/>
        <end position="325"/>
    </location>
</feature>
<feature type="repeat" description="ANK" evidence="3">
    <location>
        <begin position="125"/>
        <end position="157"/>
    </location>
</feature>
<dbReference type="PROSITE" id="PS50088">
    <property type="entry name" value="ANK_REPEAT"/>
    <property type="match status" value="5"/>
</dbReference>
<dbReference type="FunFam" id="1.10.750.20:FF:000001">
    <property type="entry name" value="Ankyrin repeat and SOCS box containing 1"/>
    <property type="match status" value="1"/>
</dbReference>
<feature type="repeat" description="ANK" evidence="3">
    <location>
        <begin position="158"/>
        <end position="190"/>
    </location>
</feature>
<dbReference type="InterPro" id="IPR036770">
    <property type="entry name" value="Ankyrin_rpt-contain_sf"/>
</dbReference>
<dbReference type="SMART" id="SM00253">
    <property type="entry name" value="SOCS"/>
    <property type="match status" value="1"/>
</dbReference>
<evidence type="ECO:0000256" key="1">
    <source>
        <dbReference type="ARBA" id="ARBA00022737"/>
    </source>
</evidence>
<keyword evidence="6" id="KW-1185">Reference proteome</keyword>
<evidence type="ECO:0000313" key="6">
    <source>
        <dbReference type="Proteomes" id="UP000887567"/>
    </source>
</evidence>
<dbReference type="OrthoDB" id="539213at2759"/>
<dbReference type="SUPFAM" id="SSF158235">
    <property type="entry name" value="SOCS box-like"/>
    <property type="match status" value="1"/>
</dbReference>
<dbReference type="InterPro" id="IPR002110">
    <property type="entry name" value="Ankyrin_rpt"/>
</dbReference>
<dbReference type="Gene3D" id="1.25.40.20">
    <property type="entry name" value="Ankyrin repeat-containing domain"/>
    <property type="match status" value="3"/>
</dbReference>
<dbReference type="Pfam" id="PF12796">
    <property type="entry name" value="Ank_2"/>
    <property type="match status" value="3"/>
</dbReference>
<dbReference type="InterPro" id="IPR050889">
    <property type="entry name" value="Dendritic_Spine_Reg/Scaffold"/>
</dbReference>
<dbReference type="GO" id="GO:0035556">
    <property type="term" value="P:intracellular signal transduction"/>
    <property type="evidence" value="ECO:0007669"/>
    <property type="project" value="InterPro"/>
</dbReference>
<dbReference type="InterPro" id="IPR001496">
    <property type="entry name" value="SOCS_box"/>
</dbReference>
<evidence type="ECO:0000256" key="3">
    <source>
        <dbReference type="PROSITE-ProRule" id="PRU00023"/>
    </source>
</evidence>
<organism evidence="5 6">
    <name type="scientific">Exaiptasia diaphana</name>
    <name type="common">Tropical sea anemone</name>
    <name type="synonym">Aiptasia pulchella</name>
    <dbReference type="NCBI Taxonomy" id="2652724"/>
    <lineage>
        <taxon>Eukaryota</taxon>
        <taxon>Metazoa</taxon>
        <taxon>Cnidaria</taxon>
        <taxon>Anthozoa</taxon>
        <taxon>Hexacorallia</taxon>
        <taxon>Actiniaria</taxon>
        <taxon>Aiptasiidae</taxon>
        <taxon>Exaiptasia</taxon>
    </lineage>
</organism>
<keyword evidence="2 3" id="KW-0040">ANK repeat</keyword>
<dbReference type="RefSeq" id="XP_020903082.1">
    <property type="nucleotide sequence ID" value="XM_021047423.2"/>
</dbReference>
<dbReference type="Gene3D" id="1.10.750.20">
    <property type="entry name" value="SOCS box"/>
    <property type="match status" value="1"/>
</dbReference>